<proteinExistence type="predicted"/>
<dbReference type="Proteomes" id="UP000287605">
    <property type="component" value="Unassembled WGS sequence"/>
</dbReference>
<organism evidence="2 3">
    <name type="scientific">Vagococcus elongatus</name>
    <dbReference type="NCBI Taxonomy" id="180344"/>
    <lineage>
        <taxon>Bacteria</taxon>
        <taxon>Bacillati</taxon>
        <taxon>Bacillota</taxon>
        <taxon>Bacilli</taxon>
        <taxon>Lactobacillales</taxon>
        <taxon>Enterococcaceae</taxon>
        <taxon>Vagococcus</taxon>
    </lineage>
</organism>
<comment type="caution">
    <text evidence="2">The sequence shown here is derived from an EMBL/GenBank/DDBJ whole genome shotgun (WGS) entry which is preliminary data.</text>
</comment>
<keyword evidence="3" id="KW-1185">Reference proteome</keyword>
<accession>A0A430B4A6</accession>
<name>A0A430B4A6_9ENTE</name>
<sequence>MSFKVEMKNIGNFFYRRKMIILISILVALIGGILYNMTIKSPKNTIEQEKIQEVFVSEFGLSIESSQGQPYAGIAQLKTMLVNEDQLEKISDQGIQIESQELEQSVSAFVRTSKGEVVFIRVTHANKEYVNKISAFLYNQMFSDDFDYIKNKVVLSVMKPTQATSEIPIYDDIYSTTDKSMLPTGEGATVVGSKKISSIVFILVGLIFGIILSLVIDIFNKKIYSIGYIEGIVDPNIKIIDASFDNRSSFLNRVNIVATINENEKCLALLQEGSNSKLFKDLQENEEIATYTEITAENLKESKKILLFVEKSHTTIDWLTTQISLLQETDKKIIVFFFDTYH</sequence>
<keyword evidence="1" id="KW-0472">Membrane</keyword>
<evidence type="ECO:0008006" key="4">
    <source>
        <dbReference type="Google" id="ProtNLM"/>
    </source>
</evidence>
<reference evidence="2 3" key="1">
    <citation type="submission" date="2017-05" db="EMBL/GenBank/DDBJ databases">
        <title>Vagococcus spp. assemblies.</title>
        <authorList>
            <person name="Gulvik C.A."/>
        </authorList>
    </citation>
    <scope>NUCLEOTIDE SEQUENCE [LARGE SCALE GENOMIC DNA]</scope>
    <source>
        <strain evidence="2 3">CCUG 51432</strain>
    </source>
</reference>
<evidence type="ECO:0000313" key="3">
    <source>
        <dbReference type="Proteomes" id="UP000287605"/>
    </source>
</evidence>
<evidence type="ECO:0000256" key="1">
    <source>
        <dbReference type="SAM" id="Phobius"/>
    </source>
</evidence>
<feature type="transmembrane region" description="Helical" evidence="1">
    <location>
        <begin position="199"/>
        <end position="219"/>
    </location>
</feature>
<gene>
    <name evidence="2" type="ORF">CBF29_01665</name>
</gene>
<evidence type="ECO:0000313" key="2">
    <source>
        <dbReference type="EMBL" id="RSU15071.1"/>
    </source>
</evidence>
<protein>
    <recommendedName>
        <fullName evidence="4">Polysaccharide chain length determinant N-terminal domain-containing protein</fullName>
    </recommendedName>
</protein>
<keyword evidence="1" id="KW-0812">Transmembrane</keyword>
<feature type="transmembrane region" description="Helical" evidence="1">
    <location>
        <begin position="20"/>
        <end position="38"/>
    </location>
</feature>
<dbReference type="AlphaFoldDB" id="A0A430B4A6"/>
<dbReference type="EMBL" id="NGKA01000002">
    <property type="protein sequence ID" value="RSU15071.1"/>
    <property type="molecule type" value="Genomic_DNA"/>
</dbReference>
<keyword evidence="1" id="KW-1133">Transmembrane helix</keyword>